<evidence type="ECO:0000313" key="2">
    <source>
        <dbReference type="EMBL" id="KAF0902677.1"/>
    </source>
</evidence>
<gene>
    <name evidence="2" type="ORF">E2562_018305</name>
</gene>
<dbReference type="Proteomes" id="UP000479710">
    <property type="component" value="Unassembled WGS sequence"/>
</dbReference>
<organism evidence="2 3">
    <name type="scientific">Oryza meyeriana var. granulata</name>
    <dbReference type="NCBI Taxonomy" id="110450"/>
    <lineage>
        <taxon>Eukaryota</taxon>
        <taxon>Viridiplantae</taxon>
        <taxon>Streptophyta</taxon>
        <taxon>Embryophyta</taxon>
        <taxon>Tracheophyta</taxon>
        <taxon>Spermatophyta</taxon>
        <taxon>Magnoliopsida</taxon>
        <taxon>Liliopsida</taxon>
        <taxon>Poales</taxon>
        <taxon>Poaceae</taxon>
        <taxon>BOP clade</taxon>
        <taxon>Oryzoideae</taxon>
        <taxon>Oryzeae</taxon>
        <taxon>Oryzinae</taxon>
        <taxon>Oryza</taxon>
        <taxon>Oryza meyeriana</taxon>
    </lineage>
</organism>
<dbReference type="AlphaFoldDB" id="A0A6G1CRD9"/>
<feature type="region of interest" description="Disordered" evidence="1">
    <location>
        <begin position="1"/>
        <end position="43"/>
    </location>
</feature>
<dbReference type="EMBL" id="SPHZ02000008">
    <property type="protein sequence ID" value="KAF0902677.1"/>
    <property type="molecule type" value="Genomic_DNA"/>
</dbReference>
<comment type="caution">
    <text evidence="2">The sequence shown here is derived from an EMBL/GenBank/DDBJ whole genome shotgun (WGS) entry which is preliminary data.</text>
</comment>
<feature type="region of interest" description="Disordered" evidence="1">
    <location>
        <begin position="72"/>
        <end position="95"/>
    </location>
</feature>
<evidence type="ECO:0000313" key="3">
    <source>
        <dbReference type="Proteomes" id="UP000479710"/>
    </source>
</evidence>
<proteinExistence type="predicted"/>
<keyword evidence="3" id="KW-1185">Reference proteome</keyword>
<evidence type="ECO:0000256" key="1">
    <source>
        <dbReference type="SAM" id="MobiDB-lite"/>
    </source>
</evidence>
<feature type="compositionally biased region" description="Basic residues" evidence="1">
    <location>
        <begin position="72"/>
        <end position="88"/>
    </location>
</feature>
<name>A0A6G1CRD9_9ORYZ</name>
<reference evidence="2 3" key="1">
    <citation type="submission" date="2019-11" db="EMBL/GenBank/DDBJ databases">
        <title>Whole genome sequence of Oryza granulata.</title>
        <authorList>
            <person name="Li W."/>
        </authorList>
    </citation>
    <scope>NUCLEOTIDE SEQUENCE [LARGE SCALE GENOMIC DNA]</scope>
    <source>
        <strain evidence="3">cv. Menghai</strain>
        <tissue evidence="2">Leaf</tissue>
    </source>
</reference>
<sequence length="95" mass="10850">MKEDVDDQGVIGGPEVGAAQASRVGRFRTQAQRRDQDPTAVPSLPRLAVHHRWERLRNHLNDAGLNVVIVTARRRRRRRPRGSQRQKKIATGNQR</sequence>
<accession>A0A6G1CRD9</accession>
<protein>
    <submittedName>
        <fullName evidence="2">Uncharacterized protein</fullName>
    </submittedName>
</protein>